<feature type="signal peptide" evidence="1">
    <location>
        <begin position="1"/>
        <end position="15"/>
    </location>
</feature>
<dbReference type="AlphaFoldDB" id="A0A1G8LDI4"/>
<dbReference type="Proteomes" id="UP000199527">
    <property type="component" value="Unassembled WGS sequence"/>
</dbReference>
<protein>
    <submittedName>
        <fullName evidence="2">Uncharacterized protein</fullName>
    </submittedName>
</protein>
<evidence type="ECO:0000256" key="1">
    <source>
        <dbReference type="SAM" id="SignalP"/>
    </source>
</evidence>
<evidence type="ECO:0000313" key="2">
    <source>
        <dbReference type="EMBL" id="SDI53537.1"/>
    </source>
</evidence>
<evidence type="ECO:0000313" key="3">
    <source>
        <dbReference type="Proteomes" id="UP000199527"/>
    </source>
</evidence>
<accession>A0A1G8LDI4</accession>
<reference evidence="3" key="1">
    <citation type="submission" date="2016-10" db="EMBL/GenBank/DDBJ databases">
        <authorList>
            <person name="Varghese N."/>
            <person name="Submissions S."/>
        </authorList>
    </citation>
    <scope>NUCLEOTIDE SEQUENCE [LARGE SCALE GENOMIC DNA]</scope>
    <source>
        <strain evidence="3">DSM 23317</strain>
    </source>
</reference>
<keyword evidence="3" id="KW-1185">Reference proteome</keyword>
<organism evidence="2 3">
    <name type="scientific">Ferrimonas sediminum</name>
    <dbReference type="NCBI Taxonomy" id="718193"/>
    <lineage>
        <taxon>Bacteria</taxon>
        <taxon>Pseudomonadati</taxon>
        <taxon>Pseudomonadota</taxon>
        <taxon>Gammaproteobacteria</taxon>
        <taxon>Alteromonadales</taxon>
        <taxon>Ferrimonadaceae</taxon>
        <taxon>Ferrimonas</taxon>
    </lineage>
</organism>
<dbReference type="EMBL" id="FNEM01000002">
    <property type="protein sequence ID" value="SDI53537.1"/>
    <property type="molecule type" value="Genomic_DNA"/>
</dbReference>
<name>A0A1G8LDI4_9GAMM</name>
<keyword evidence="1" id="KW-0732">Signal</keyword>
<sequence>MKPIFILLLSLFLCACGGGGGESTSTEVREKLPHPGLQLASISHAYEKDLSLPLPVEGAVGSVTIGFADGEPLDVVALTGTGQLQIENAGHTRLMVTDSGNDHYLGTQAYIDVSIDKAARAPLLVNDLALDYQALAEHQLSVEGGKGSLSYRLAGSDSVVELDPSGLLTVIGVGDAQVEVHDDGGRNYQPATATAEIRVRAGDGAVARFVDLSPKPFVSGGKLHPSFTGPLQPNSRFAIASGADTEVVRVNGSSGDMDILHAGQTQVEVTQYATDGTSPVSVQRFSVTVEPVANGELAAPALTLEYGFDEEFTLPVHGVKGALTFALNSDADGAIIRVVDDTKGIFGFESVGTARVLVSDSGNRDYLPAQIIVTVEVEKRPSDGLTTEPVTRTYVEDLEFSIPVIGATGQLSYGVVDGQDQDVVTVSADGLVRVLRPGSTTLWINDDGDGVYQSQRVTLEVTIDKMVNEALVADDLLLEFDANAPVIPVVRGHHGQLSFVVEGDDVLRQNGDGSIGMVAAGRGWVTVTDSGDEFYLSGSSRFYVDVSFADGTLKVGNVSASYVEGKQLAIPVSGVLGQLSYRYDNAQPEDVVEIDEGNRRLIIRNAGTTLIGITDSGDAGHGARGAMMRVTIDKAPKNTALSLSQTLFAAVFDEGDALEGPSVSGRSTESQLQFLPLDANQQVVTLDYDSGDMVINNAGQADFVVTETSRNFEDTALSYSLRVDKAPYPGLPDADAVFAPAFVPGMRVEPIAVTSPKGKLSYRLAGTPSTDYQLLADGTLLVHRFPQTPPVTIAVIDDGGRNYEPASWVVPVYFDDYQPGQGELGQLTFNGTPLRIDSPVEVASGESSHYSVFQLSRHGATAGDNDDLEGGYTLQVVGACLKDNPSACLNLTLRLQNTAQCGDGSQLARPLAYSQLSGCTPQVSVTFNDADPFNASLPSGHFVSRQPVMLVHYAHPYQPGGVIEAEDLQARAWWLLDVDIIIP</sequence>
<proteinExistence type="predicted"/>
<feature type="chain" id="PRO_5012407556" evidence="1">
    <location>
        <begin position="16"/>
        <end position="983"/>
    </location>
</feature>
<gene>
    <name evidence="2" type="ORF">SAMN04488540_10224</name>
</gene>
<dbReference type="PROSITE" id="PS51257">
    <property type="entry name" value="PROKAR_LIPOPROTEIN"/>
    <property type="match status" value="1"/>
</dbReference>